<reference evidence="2 3" key="1">
    <citation type="journal article" date="2015" name="Genome Announc.">
        <title>The 474-Kilobase-Pair Complete Genome Sequence of CeV-01B, a Virus Infecting Haptolina (Chrysochromulina) ericina (Prymnesiophyceae).</title>
        <authorList>
            <person name="Gallot-Lavallee L."/>
            <person name="Pagarete A."/>
            <person name="Legendre M."/>
            <person name="Santini S."/>
            <person name="Sandaa R.A."/>
            <person name="Himmelbauer H."/>
            <person name="Ogata H."/>
            <person name="Bratbak G."/>
            <person name="Claverie J.M."/>
        </authorList>
    </citation>
    <scope>NUCLEOTIDE SEQUENCE [LARGE SCALE GENOMIC DNA]</scope>
    <source>
        <strain evidence="2">CeV-01B</strain>
    </source>
</reference>
<dbReference type="OrthoDB" id="37633at10239"/>
<dbReference type="Proteomes" id="UP000203826">
    <property type="component" value="Segment"/>
</dbReference>
<dbReference type="KEGG" id="vg:26049031"/>
<evidence type="ECO:0000256" key="1">
    <source>
        <dbReference type="SAM" id="Phobius"/>
    </source>
</evidence>
<name>A0A0N9R0S6_9VIRU</name>
<organism evidence="2 3">
    <name type="scientific">Chrysochromulina ericina virus CeV-01B</name>
    <dbReference type="NCBI Taxonomy" id="3070830"/>
    <lineage>
        <taxon>Viruses</taxon>
        <taxon>Varidnaviria</taxon>
        <taxon>Bamfordvirae</taxon>
        <taxon>Nucleocytoviricota</taxon>
        <taxon>Megaviricetes</taxon>
        <taxon>Imitervirales</taxon>
        <taxon>Mesomimiviridae</taxon>
        <taxon>Tethysvirus</taxon>
        <taxon>Tethysvirus raunefjordenense</taxon>
    </lineage>
</organism>
<keyword evidence="1" id="KW-0472">Membrane</keyword>
<dbReference type="EMBL" id="KT820662">
    <property type="protein sequence ID" value="ALH23070.1"/>
    <property type="molecule type" value="Genomic_DNA"/>
</dbReference>
<proteinExistence type="predicted"/>
<evidence type="ECO:0000313" key="3">
    <source>
        <dbReference type="Proteomes" id="UP000203826"/>
    </source>
</evidence>
<keyword evidence="1" id="KW-0812">Transmembrane</keyword>
<evidence type="ECO:0000313" key="2">
    <source>
        <dbReference type="EMBL" id="ALH23070.1"/>
    </source>
</evidence>
<gene>
    <name evidence="2" type="ORF">ceV_164</name>
</gene>
<keyword evidence="3" id="KW-1185">Reference proteome</keyword>
<accession>A0A0N9R0S6</accession>
<protein>
    <submittedName>
        <fullName evidence="2">Uncharacterized protein</fullName>
    </submittedName>
</protein>
<feature type="transmembrane region" description="Helical" evidence="1">
    <location>
        <begin position="12"/>
        <end position="32"/>
    </location>
</feature>
<sequence length="177" mass="21394">MIKCLSKIFIYIYIYMKILLLLISLININGLFPTILPSDKTRVTLHLEKFNEKYNLLHIGVSFRCRFETLRYDYRPFCEIDGCTYETSNIDRLNPRELFPNTDLLDDLEMSDDIEKKDIYWGESDKTLIEIQEFEKKLHKKYILGVNDCRHYVNRFTKWAMDKPTPVWKLDNLWDEY</sequence>
<keyword evidence="1" id="KW-1133">Transmembrane helix</keyword>